<dbReference type="Proteomes" id="UP000632138">
    <property type="component" value="Unassembled WGS sequence"/>
</dbReference>
<evidence type="ECO:0008006" key="4">
    <source>
        <dbReference type="Google" id="ProtNLM"/>
    </source>
</evidence>
<accession>A0ABS2A2Y6</accession>
<gene>
    <name evidence="2" type="ORF">JIG36_01365</name>
</gene>
<evidence type="ECO:0000256" key="1">
    <source>
        <dbReference type="ARBA" id="ARBA00022729"/>
    </source>
</evidence>
<keyword evidence="1" id="KW-0732">Signal</keyword>
<evidence type="ECO:0000313" key="2">
    <source>
        <dbReference type="EMBL" id="MBM2614203.1"/>
    </source>
</evidence>
<proteinExistence type="predicted"/>
<dbReference type="InterPro" id="IPR029050">
    <property type="entry name" value="Immunoprotect_excell_Ig-like"/>
</dbReference>
<evidence type="ECO:0000313" key="3">
    <source>
        <dbReference type="Proteomes" id="UP000632138"/>
    </source>
</evidence>
<organism evidence="2 3">
    <name type="scientific">Paractinoplanes ovalisporus</name>
    <dbReference type="NCBI Taxonomy" id="2810368"/>
    <lineage>
        <taxon>Bacteria</taxon>
        <taxon>Bacillati</taxon>
        <taxon>Actinomycetota</taxon>
        <taxon>Actinomycetes</taxon>
        <taxon>Micromonosporales</taxon>
        <taxon>Micromonosporaceae</taxon>
        <taxon>Paractinoplanes</taxon>
    </lineage>
</organism>
<protein>
    <recommendedName>
        <fullName evidence="4">DUF4352 domain-containing protein</fullName>
    </recommendedName>
</protein>
<reference evidence="2 3" key="1">
    <citation type="submission" date="2021-01" db="EMBL/GenBank/DDBJ databases">
        <title>Actinoplanes sp. nov. LDG1-06 isolated from lichen.</title>
        <authorList>
            <person name="Saeng-In P."/>
            <person name="Phongsopitanun W."/>
            <person name="Kanchanasin P."/>
            <person name="Yuki M."/>
            <person name="Kudo T."/>
            <person name="Ohkuma M."/>
            <person name="Tanasupawat S."/>
        </authorList>
    </citation>
    <scope>NUCLEOTIDE SEQUENCE [LARGE SCALE GENOMIC DNA]</scope>
    <source>
        <strain evidence="2 3">LDG1-06</strain>
    </source>
</reference>
<dbReference type="EMBL" id="JAENHP010000001">
    <property type="protein sequence ID" value="MBM2614203.1"/>
    <property type="molecule type" value="Genomic_DNA"/>
</dbReference>
<name>A0ABS2A2Y6_9ACTN</name>
<keyword evidence="3" id="KW-1185">Reference proteome</keyword>
<dbReference type="Gene3D" id="2.60.40.1240">
    <property type="match status" value="1"/>
</dbReference>
<comment type="caution">
    <text evidence="2">The sequence shown here is derived from an EMBL/GenBank/DDBJ whole genome shotgun (WGS) entry which is preliminary data.</text>
</comment>
<sequence length="153" mass="16059">MRSTRTRHWPWITVVAVAVAGAGLSLAYGNQKSPAPVASNDTAAIGTPVTQDGLFEYTVNSVDCDTTCTVGITVKNLGDAARKPGIAFARAYDPQGAEHLADAVAEVRNGTALLDDLAPGARITDRLYYAVPEITSLVLREQQSSTGITVEVG</sequence>
<dbReference type="RefSeq" id="WP_203374113.1">
    <property type="nucleotide sequence ID" value="NZ_JAENHP010000001.1"/>
</dbReference>